<keyword evidence="2" id="KW-1185">Reference proteome</keyword>
<dbReference type="EMBL" id="JOKD01000010">
    <property type="protein sequence ID" value="KGE78886.1"/>
    <property type="molecule type" value="Genomic_DNA"/>
</dbReference>
<proteinExistence type="predicted"/>
<reference evidence="1 2" key="1">
    <citation type="submission" date="2014-06" db="EMBL/GenBank/DDBJ databases">
        <title>Draft genome sequence of an extremely salt tolerant bacteria Halomonas salina/CIFRI 1.</title>
        <authorList>
            <person name="Behera B.D."/>
            <person name="Meena D.K."/>
            <person name="Das P."/>
            <person name="Maharana J."/>
            <person name="Paria P."/>
            <person name="Sharma A.P."/>
            <person name="Shamsudheen K.V."/>
            <person name="Rijit J."/>
            <person name="Dixit V."/>
            <person name="Verma A."/>
            <person name="Scaria V."/>
            <person name="Sivasubbu S."/>
        </authorList>
    </citation>
    <scope>NUCLEOTIDE SEQUENCE [LARGE SCALE GENOMIC DNA]</scope>
    <source>
        <strain evidence="1 2">CIFRI 1</strain>
    </source>
</reference>
<name>A0ABR4WVX4_9GAMM</name>
<organism evidence="1 2">
    <name type="scientific">Halomonas salina</name>
    <dbReference type="NCBI Taxonomy" id="42565"/>
    <lineage>
        <taxon>Bacteria</taxon>
        <taxon>Pseudomonadati</taxon>
        <taxon>Pseudomonadota</taxon>
        <taxon>Gammaproteobacteria</taxon>
        <taxon>Oceanospirillales</taxon>
        <taxon>Halomonadaceae</taxon>
        <taxon>Halomonas</taxon>
    </lineage>
</organism>
<comment type="caution">
    <text evidence="1">The sequence shown here is derived from an EMBL/GenBank/DDBJ whole genome shotgun (WGS) entry which is preliminary data.</text>
</comment>
<sequence length="119" mass="13296">MSDAEAPLSARVRRLLEAAPEDRLPLTYQRLAEALALTPPRTIRRVALALEQLMREDAAAGRPFIAALVVSRQGEGLPRTGFFELAVELGRFPQDPARHAEAWREEFRRAVAGRDDHQA</sequence>
<evidence type="ECO:0000313" key="2">
    <source>
        <dbReference type="Proteomes" id="UP000029721"/>
    </source>
</evidence>
<evidence type="ECO:0000313" key="1">
    <source>
        <dbReference type="EMBL" id="KGE78886.1"/>
    </source>
</evidence>
<dbReference type="Proteomes" id="UP000029721">
    <property type="component" value="Unassembled WGS sequence"/>
</dbReference>
<gene>
    <name evidence="1" type="ORF">FP66_00950</name>
</gene>
<dbReference type="RefSeq" id="WP_035593800.1">
    <property type="nucleotide sequence ID" value="NZ_JOKD01000010.1"/>
</dbReference>
<protein>
    <submittedName>
        <fullName evidence="1">Uncharacterized protein</fullName>
    </submittedName>
</protein>
<accession>A0ABR4WVX4</accession>